<feature type="signal peptide" evidence="6">
    <location>
        <begin position="1"/>
        <end position="23"/>
    </location>
</feature>
<evidence type="ECO:0000313" key="10">
    <source>
        <dbReference type="Proteomes" id="UP000309594"/>
    </source>
</evidence>
<name>A0A4U1G970_9SPHI</name>
<evidence type="ECO:0000259" key="7">
    <source>
        <dbReference type="Pfam" id="PF07980"/>
    </source>
</evidence>
<comment type="caution">
    <text evidence="9">The sequence shown here is derived from an EMBL/GenBank/DDBJ whole genome shotgun (WGS) entry which is preliminary data.</text>
</comment>
<dbReference type="InterPro" id="IPR011990">
    <property type="entry name" value="TPR-like_helical_dom_sf"/>
</dbReference>
<dbReference type="GO" id="GO:0009279">
    <property type="term" value="C:cell outer membrane"/>
    <property type="evidence" value="ECO:0007669"/>
    <property type="project" value="UniProtKB-SubCell"/>
</dbReference>
<evidence type="ECO:0000256" key="2">
    <source>
        <dbReference type="ARBA" id="ARBA00006275"/>
    </source>
</evidence>
<dbReference type="Pfam" id="PF07980">
    <property type="entry name" value="SusD_RagB"/>
    <property type="match status" value="1"/>
</dbReference>
<evidence type="ECO:0000259" key="8">
    <source>
        <dbReference type="Pfam" id="PF14322"/>
    </source>
</evidence>
<reference evidence="9 10" key="1">
    <citation type="submission" date="2019-04" db="EMBL/GenBank/DDBJ databases">
        <title>Pedobacter sp. RP-1-16 sp. nov., isolated from Arctic soil.</title>
        <authorList>
            <person name="Dahal R.H."/>
            <person name="Kim D.-U."/>
        </authorList>
    </citation>
    <scope>NUCLEOTIDE SEQUENCE [LARGE SCALE GENOMIC DNA]</scope>
    <source>
        <strain evidence="9 10">RP-1-16</strain>
    </source>
</reference>
<organism evidence="9 10">
    <name type="scientific">Pedobacter hiemivivus</name>
    <dbReference type="NCBI Taxonomy" id="2530454"/>
    <lineage>
        <taxon>Bacteria</taxon>
        <taxon>Pseudomonadati</taxon>
        <taxon>Bacteroidota</taxon>
        <taxon>Sphingobacteriia</taxon>
        <taxon>Sphingobacteriales</taxon>
        <taxon>Sphingobacteriaceae</taxon>
        <taxon>Pedobacter</taxon>
    </lineage>
</organism>
<comment type="subcellular location">
    <subcellularLocation>
        <location evidence="1">Cell outer membrane</location>
    </subcellularLocation>
</comment>
<keyword evidence="4" id="KW-0472">Membrane</keyword>
<feature type="domain" description="SusD-like N-terminal" evidence="8">
    <location>
        <begin position="25"/>
        <end position="228"/>
    </location>
</feature>
<dbReference type="InterPro" id="IPR033985">
    <property type="entry name" value="SusD-like_N"/>
</dbReference>
<feature type="chain" id="PRO_5021028384" evidence="6">
    <location>
        <begin position="24"/>
        <end position="492"/>
    </location>
</feature>
<protein>
    <submittedName>
        <fullName evidence="9">RagB/SusD family nutrient uptake outer membrane protein</fullName>
    </submittedName>
</protein>
<evidence type="ECO:0000256" key="3">
    <source>
        <dbReference type="ARBA" id="ARBA00022729"/>
    </source>
</evidence>
<keyword evidence="5" id="KW-0998">Cell outer membrane</keyword>
<dbReference type="RefSeq" id="WP_136880770.1">
    <property type="nucleotide sequence ID" value="NZ_SWDX01000005.1"/>
</dbReference>
<dbReference type="EMBL" id="SWDX01000005">
    <property type="protein sequence ID" value="TKC60208.1"/>
    <property type="molecule type" value="Genomic_DNA"/>
</dbReference>
<keyword evidence="3 6" id="KW-0732">Signal</keyword>
<evidence type="ECO:0000256" key="4">
    <source>
        <dbReference type="ARBA" id="ARBA00023136"/>
    </source>
</evidence>
<accession>A0A4U1G970</accession>
<dbReference type="Gene3D" id="1.25.40.390">
    <property type="match status" value="1"/>
</dbReference>
<dbReference type="InterPro" id="IPR012944">
    <property type="entry name" value="SusD_RagB_dom"/>
</dbReference>
<proteinExistence type="inferred from homology"/>
<dbReference type="SUPFAM" id="SSF48452">
    <property type="entry name" value="TPR-like"/>
    <property type="match status" value="1"/>
</dbReference>
<feature type="domain" description="RagB/SusD" evidence="7">
    <location>
        <begin position="373"/>
        <end position="457"/>
    </location>
</feature>
<gene>
    <name evidence="9" type="ORF">FBD94_14955</name>
</gene>
<evidence type="ECO:0000256" key="5">
    <source>
        <dbReference type="ARBA" id="ARBA00023237"/>
    </source>
</evidence>
<evidence type="ECO:0000313" key="9">
    <source>
        <dbReference type="EMBL" id="TKC60208.1"/>
    </source>
</evidence>
<evidence type="ECO:0000256" key="6">
    <source>
        <dbReference type="SAM" id="SignalP"/>
    </source>
</evidence>
<dbReference type="Pfam" id="PF14322">
    <property type="entry name" value="SusD-like_3"/>
    <property type="match status" value="1"/>
</dbReference>
<evidence type="ECO:0000256" key="1">
    <source>
        <dbReference type="ARBA" id="ARBA00004442"/>
    </source>
</evidence>
<dbReference type="Proteomes" id="UP000309594">
    <property type="component" value="Unassembled WGS sequence"/>
</dbReference>
<sequence length="492" mass="55428">MNATLKNITLALMLVLFASSCKKGWLDVTSGSEVRSEEQFKSESGFKDALMGVYLGMTKKSAYAQDMTWNMVDLMGQQYAALPVGSSAPYAYFQTYNYKNIVVDPIIESAWNQSYNTIANVNNALSNIDKNKVVLHPISYSIIKGELLGLRAFLHFDLMRLYGYGNVSNRSDLAGKFAIPYVNEFKKEITPQLSYAKTFELLNKDISDAIVLLKEDPIYNNPKKPATYYAEINRDGFYNKREQRMNYYAARALQARILLWEGGNENLSNAALSAEEVIKYSSAKLVNSASAALADPALYPEHLFTLNVLGFVDIINPYLDLAAANAKALYLTNARAAELYETANSEIGLVDYRYNTLLSQQTRGFAIVKLQQKLSIASRNNMPLIRLPEMYYIAAEAYVSTNPSKSIEYLNNIRNNRGIIQNIPTMANAETIKVELEKEYRKEFIMEGQLFFYYKRLGKTTFPGLGPAVTANDNIYVLPYPASEIEFGNRIQ</sequence>
<dbReference type="PROSITE" id="PS51257">
    <property type="entry name" value="PROKAR_LIPOPROTEIN"/>
    <property type="match status" value="1"/>
</dbReference>
<comment type="similarity">
    <text evidence="2">Belongs to the SusD family.</text>
</comment>
<dbReference type="AlphaFoldDB" id="A0A4U1G970"/>